<keyword evidence="3" id="KW-1185">Reference proteome</keyword>
<feature type="compositionally biased region" description="Low complexity" evidence="1">
    <location>
        <begin position="125"/>
        <end position="137"/>
    </location>
</feature>
<comment type="caution">
    <text evidence="2">The sequence shown here is derived from an EMBL/GenBank/DDBJ whole genome shotgun (WGS) entry which is preliminary data.</text>
</comment>
<feature type="compositionally biased region" description="Low complexity" evidence="1">
    <location>
        <begin position="280"/>
        <end position="292"/>
    </location>
</feature>
<sequence>MTHGPYPPSSPTPYPHPSKPTPLVSATTSPTGRRALTRASSTDSRAGLSGYVTASGLSTWRRGSKSTKGSESGKRGVQIGKKGLGMGMEGTPARRKRARRPTSRSIGMQSTPRASVVSAMQNHGSSSSTSVPLSSLPDPDETTLSSDLVPLELDSPGLPSIARRDPRMAEGEADVFGLMTFIAPNRSITQASLSFPLSALSEPHLDIGSVTLFPQVEDFTIPVNFVSTEFFSPEPDQHTEGDTIQEARRAMLQDEASFFDFTIPLPLAPSDDISTSQNPVSSRRSVASSGESGSDGDLTVRPAQPKSHLATTDLSITHADLSVPLDDNTHRSTSRRLTRTISKISAGASSHFTDSRVGSRTRDRLATPYRPRKEPVEHVSPEDQRTDGETLGQDFPQGADVDGISQTEKPQRIGAGIEDMSATAQHSRGCNDTTVKSDDAKTKPDTVLHSAYANTSPDKPESYMNTRSGRLFRRSELADSEGLSNLDTPEFDAMVEAARSPLDIQLSDIYNPGWPQEEPIGSEGMDAVGADLRPDFPLADEPAILPQVPSSPPRQWMFPPLVKGLLPPVPFIPSSQLGTPLPSPHPSELTSPSARASRSRSSSTSAAGSSETQRAGLGKRSTRRRPLSGDQDLSEPRKAKWHGARVLRRMEGKEDEEDEEWGS</sequence>
<feature type="compositionally biased region" description="Basic residues" evidence="1">
    <location>
        <begin position="93"/>
        <end position="102"/>
    </location>
</feature>
<feature type="region of interest" description="Disordered" evidence="1">
    <location>
        <begin position="270"/>
        <end position="312"/>
    </location>
</feature>
<feature type="compositionally biased region" description="Acidic residues" evidence="1">
    <location>
        <begin position="653"/>
        <end position="663"/>
    </location>
</feature>
<evidence type="ECO:0000256" key="1">
    <source>
        <dbReference type="SAM" id="MobiDB-lite"/>
    </source>
</evidence>
<feature type="compositionally biased region" description="Polar residues" evidence="1">
    <location>
        <begin position="106"/>
        <end position="124"/>
    </location>
</feature>
<feature type="compositionally biased region" description="Basic and acidic residues" evidence="1">
    <location>
        <begin position="360"/>
        <end position="388"/>
    </location>
</feature>
<feature type="region of interest" description="Disordered" evidence="1">
    <location>
        <begin position="349"/>
        <end position="406"/>
    </location>
</feature>
<dbReference type="AlphaFoldDB" id="A0AAD9D161"/>
<feature type="region of interest" description="Disordered" evidence="1">
    <location>
        <begin position="323"/>
        <end position="342"/>
    </location>
</feature>
<evidence type="ECO:0000313" key="3">
    <source>
        <dbReference type="Proteomes" id="UP001182556"/>
    </source>
</evidence>
<gene>
    <name evidence="2" type="ORF">DB88DRAFT_489018</name>
</gene>
<name>A0AAD9D161_PAPLA</name>
<feature type="compositionally biased region" description="Low complexity" evidence="1">
    <location>
        <begin position="591"/>
        <end position="610"/>
    </location>
</feature>
<dbReference type="Proteomes" id="UP001182556">
    <property type="component" value="Unassembled WGS sequence"/>
</dbReference>
<accession>A0AAD9D161</accession>
<protein>
    <submittedName>
        <fullName evidence="2">Uncharacterized protein</fullName>
    </submittedName>
</protein>
<proteinExistence type="predicted"/>
<feature type="region of interest" description="Disordered" evidence="1">
    <location>
        <begin position="1"/>
        <end position="163"/>
    </location>
</feature>
<feature type="compositionally biased region" description="Pro residues" evidence="1">
    <location>
        <begin position="1"/>
        <end position="20"/>
    </location>
</feature>
<dbReference type="EMBL" id="JAODAN010000005">
    <property type="protein sequence ID" value="KAK1924075.1"/>
    <property type="molecule type" value="Genomic_DNA"/>
</dbReference>
<feature type="region of interest" description="Disordered" evidence="1">
    <location>
        <begin position="509"/>
        <end position="663"/>
    </location>
</feature>
<feature type="compositionally biased region" description="Polar residues" evidence="1">
    <location>
        <begin position="422"/>
        <end position="434"/>
    </location>
</feature>
<organism evidence="2 3">
    <name type="scientific">Papiliotrema laurentii</name>
    <name type="common">Cryptococcus laurentii</name>
    <dbReference type="NCBI Taxonomy" id="5418"/>
    <lineage>
        <taxon>Eukaryota</taxon>
        <taxon>Fungi</taxon>
        <taxon>Dikarya</taxon>
        <taxon>Basidiomycota</taxon>
        <taxon>Agaricomycotina</taxon>
        <taxon>Tremellomycetes</taxon>
        <taxon>Tremellales</taxon>
        <taxon>Rhynchogastremaceae</taxon>
        <taxon>Papiliotrema</taxon>
    </lineage>
</organism>
<feature type="region of interest" description="Disordered" evidence="1">
    <location>
        <begin position="422"/>
        <end position="441"/>
    </location>
</feature>
<evidence type="ECO:0000313" key="2">
    <source>
        <dbReference type="EMBL" id="KAK1924075.1"/>
    </source>
</evidence>
<reference evidence="2" key="1">
    <citation type="submission" date="2023-02" db="EMBL/GenBank/DDBJ databases">
        <title>Identification and recombinant expression of a fungal hydrolase from Papiliotrema laurentii that hydrolyzes apple cutin and clears colloidal polyester polyurethane.</title>
        <authorList>
            <consortium name="DOE Joint Genome Institute"/>
            <person name="Roman V.A."/>
            <person name="Bojanowski C."/>
            <person name="Crable B.R."/>
            <person name="Wagner D.N."/>
            <person name="Hung C.S."/>
            <person name="Nadeau L.J."/>
            <person name="Schratz L."/>
            <person name="Haridas S."/>
            <person name="Pangilinan J."/>
            <person name="Lipzen A."/>
            <person name="Na H."/>
            <person name="Yan M."/>
            <person name="Ng V."/>
            <person name="Grigoriev I.V."/>
            <person name="Spatafora J.W."/>
            <person name="Barlow D."/>
            <person name="Biffinger J."/>
            <person name="Kelley-Loughnane N."/>
            <person name="Varaljay V.A."/>
            <person name="Crookes-Goodson W.J."/>
        </authorList>
    </citation>
    <scope>NUCLEOTIDE SEQUENCE</scope>
    <source>
        <strain evidence="2">5307AH</strain>
    </source>
</reference>
<feature type="compositionally biased region" description="Polar residues" evidence="1">
    <location>
        <begin position="349"/>
        <end position="358"/>
    </location>
</feature>